<evidence type="ECO:0000313" key="2">
    <source>
        <dbReference type="EMBL" id="KGF33846.1"/>
    </source>
</evidence>
<dbReference type="RefSeq" id="WP_036874217.1">
    <property type="nucleotide sequence ID" value="NZ_JRNN01000078.1"/>
</dbReference>
<protein>
    <recommendedName>
        <fullName evidence="1">Conserved hypothetical protein CHP02391 domain-containing protein</fullName>
    </recommendedName>
</protein>
<feature type="domain" description="Conserved hypothetical protein CHP02391" evidence="1">
    <location>
        <begin position="139"/>
        <end position="258"/>
    </location>
</feature>
<dbReference type="Pfam" id="PF09509">
    <property type="entry name" value="Hypoth_Ymh"/>
    <property type="match status" value="1"/>
</dbReference>
<reference evidence="2 3" key="1">
    <citation type="submission" date="2014-07" db="EMBL/GenBank/DDBJ databases">
        <authorList>
            <person name="McCorrison J."/>
            <person name="Sanka R."/>
            <person name="Torralba M."/>
            <person name="Gillis M."/>
            <person name="Haft D.H."/>
            <person name="Methe B."/>
            <person name="Sutton G."/>
            <person name="Nelson K.E."/>
        </authorList>
    </citation>
    <scope>NUCLEOTIDE SEQUENCE [LARGE SCALE GENOMIC DNA]</scope>
    <source>
        <strain evidence="2 3">DNF00853</strain>
    </source>
</reference>
<dbReference type="EMBL" id="JRNN01000078">
    <property type="protein sequence ID" value="KGF33846.1"/>
    <property type="molecule type" value="Genomic_DNA"/>
</dbReference>
<dbReference type="NCBIfam" id="TIGR02391">
    <property type="entry name" value="hypoth_ymh"/>
    <property type="match status" value="1"/>
</dbReference>
<organism evidence="2 3">
    <name type="scientific">Hoylesella buccalis DNF00853</name>
    <dbReference type="NCBI Taxonomy" id="1401074"/>
    <lineage>
        <taxon>Bacteria</taxon>
        <taxon>Pseudomonadati</taxon>
        <taxon>Bacteroidota</taxon>
        <taxon>Bacteroidia</taxon>
        <taxon>Bacteroidales</taxon>
        <taxon>Prevotellaceae</taxon>
        <taxon>Hoylesella</taxon>
    </lineage>
</organism>
<proteinExistence type="predicted"/>
<dbReference type="AlphaFoldDB" id="A0A095ZHP4"/>
<dbReference type="OrthoDB" id="1863356at2"/>
<evidence type="ECO:0000259" key="1">
    <source>
        <dbReference type="Pfam" id="PF09509"/>
    </source>
</evidence>
<dbReference type="Proteomes" id="UP000029556">
    <property type="component" value="Unassembled WGS sequence"/>
</dbReference>
<evidence type="ECO:0000313" key="3">
    <source>
        <dbReference type="Proteomes" id="UP000029556"/>
    </source>
</evidence>
<accession>A0A095ZHP4</accession>
<gene>
    <name evidence="2" type="ORF">HMPREF2137_10550</name>
</gene>
<dbReference type="InterPro" id="IPR012654">
    <property type="entry name" value="CHP02391"/>
</dbReference>
<comment type="caution">
    <text evidence="2">The sequence shown here is derived from an EMBL/GenBank/DDBJ whole genome shotgun (WGS) entry which is preliminary data.</text>
</comment>
<name>A0A095ZHP4_9BACT</name>
<sequence length="267" mass="30333">MELHILTPIVVECIANILGHTSEGLTGSEIHKCLIQSGIKDVDPTNTKRLRLYNAFAKACNESKCSNCVFTFISVALAPERFVSEKEHFESLRDKINQQLAFCGYKYNEDGKFSKTPKASRITDVEIKAKNLKVEVEKRKAHSEILNYCKAELLQNNYFHAVFEANKGLFQRIRDLSGSKEDGNKLIEQVFSSNPVLIINSFISKSEKDEHSGFANLLKGLCGMFRNPEAHEPKVLWNIEEQDALEILGIISYCHRRLDNAQRIKLI</sequence>